<proteinExistence type="predicted"/>
<sequence length="83" mass="9228">MAGIFSEIESKIRGTVVLCRCYSLAPETTVPSGYGINSNFQIRFIPSGFIYTLRRRKEPGTVYWSLTRSKSMIVAVIALGYGT</sequence>
<reference evidence="1 2" key="1">
    <citation type="journal article" date="2020" name="mSystems">
        <title>Defining Genomic and Predicted Metabolic Features of the Acetobacterium Genus.</title>
        <authorList>
            <person name="Ross D.E."/>
            <person name="Marshall C.W."/>
            <person name="Gulliver D."/>
            <person name="May H.D."/>
            <person name="Norman R.S."/>
        </authorList>
    </citation>
    <scope>NUCLEOTIDE SEQUENCE [LARGE SCALE GENOMIC DNA]</scope>
    <source>
        <strain evidence="1 2">DSM 9173</strain>
    </source>
</reference>
<protein>
    <submittedName>
        <fullName evidence="1">Uncharacterized protein</fullName>
    </submittedName>
</protein>
<evidence type="ECO:0000313" key="2">
    <source>
        <dbReference type="Proteomes" id="UP000653358"/>
    </source>
</evidence>
<evidence type="ECO:0000313" key="1">
    <source>
        <dbReference type="EMBL" id="MBC3796230.1"/>
    </source>
</evidence>
<comment type="caution">
    <text evidence="1">The sequence shown here is derived from an EMBL/GenBank/DDBJ whole genome shotgun (WGS) entry which is preliminary data.</text>
</comment>
<dbReference type="Proteomes" id="UP000653358">
    <property type="component" value="Unassembled WGS sequence"/>
</dbReference>
<keyword evidence="2" id="KW-1185">Reference proteome</keyword>
<dbReference type="RefSeq" id="WP_148602715.1">
    <property type="nucleotide sequence ID" value="NZ_RXYB01000004.1"/>
</dbReference>
<gene>
    <name evidence="1" type="ORF">GH807_04085</name>
</gene>
<organism evidence="1 2">
    <name type="scientific">Acetobacterium tundrae</name>
    <dbReference type="NCBI Taxonomy" id="132932"/>
    <lineage>
        <taxon>Bacteria</taxon>
        <taxon>Bacillati</taxon>
        <taxon>Bacillota</taxon>
        <taxon>Clostridia</taxon>
        <taxon>Eubacteriales</taxon>
        <taxon>Eubacteriaceae</taxon>
        <taxon>Acetobacterium</taxon>
    </lineage>
</organism>
<dbReference type="EMBL" id="WJBB01000003">
    <property type="protein sequence ID" value="MBC3796230.1"/>
    <property type="molecule type" value="Genomic_DNA"/>
</dbReference>
<name>A0ABR6WIC4_9FIRM</name>
<accession>A0ABR6WIC4</accession>